<keyword evidence="4" id="KW-1185">Reference proteome</keyword>
<name>A0A561T276_9PSEU</name>
<feature type="compositionally biased region" description="Gly residues" evidence="1">
    <location>
        <begin position="9"/>
        <end position="55"/>
    </location>
</feature>
<dbReference type="AlphaFoldDB" id="A0A561T276"/>
<dbReference type="EMBL" id="VIWU01000001">
    <property type="protein sequence ID" value="TWF81213.1"/>
    <property type="molecule type" value="Genomic_DNA"/>
</dbReference>
<gene>
    <name evidence="3" type="ORF">FHX44_117156</name>
</gene>
<keyword evidence="2" id="KW-0812">Transmembrane</keyword>
<dbReference type="Pfam" id="PF12277">
    <property type="entry name" value="DUF3618"/>
    <property type="match status" value="1"/>
</dbReference>
<feature type="region of interest" description="Disordered" evidence="1">
    <location>
        <begin position="1"/>
        <end position="62"/>
    </location>
</feature>
<evidence type="ECO:0000313" key="4">
    <source>
        <dbReference type="Proteomes" id="UP000321261"/>
    </source>
</evidence>
<feature type="transmembrane region" description="Helical" evidence="2">
    <location>
        <begin position="127"/>
        <end position="144"/>
    </location>
</feature>
<dbReference type="Proteomes" id="UP000321261">
    <property type="component" value="Unassembled WGS sequence"/>
</dbReference>
<evidence type="ECO:0000256" key="2">
    <source>
        <dbReference type="SAM" id="Phobius"/>
    </source>
</evidence>
<keyword evidence="2" id="KW-1133">Transmembrane helix</keyword>
<dbReference type="InterPro" id="IPR022062">
    <property type="entry name" value="DUF3618"/>
</dbReference>
<protein>
    <submittedName>
        <fullName evidence="3">Uncharacterized protein DUF3618</fullName>
    </submittedName>
</protein>
<sequence>MTASTSGGSTSGGSTSGGSTSGGSTSGGPTSGGPTSGGPTSGGPTSGGATGGGTPREGEVVERDVEQLRAELGDTVEELVHRVDVPQRLREKRAEATERVQAQVTHAREVVAEKAPAIEDAVRQRPLVVGGVIAALLLLWLRSLRRRRAHRKEATDGTR</sequence>
<dbReference type="RefSeq" id="WP_147259757.1">
    <property type="nucleotide sequence ID" value="NZ_VIWU01000001.1"/>
</dbReference>
<evidence type="ECO:0000313" key="3">
    <source>
        <dbReference type="EMBL" id="TWF81213.1"/>
    </source>
</evidence>
<proteinExistence type="predicted"/>
<organism evidence="3 4">
    <name type="scientific">Pseudonocardia hierapolitana</name>
    <dbReference type="NCBI Taxonomy" id="1128676"/>
    <lineage>
        <taxon>Bacteria</taxon>
        <taxon>Bacillati</taxon>
        <taxon>Actinomycetota</taxon>
        <taxon>Actinomycetes</taxon>
        <taxon>Pseudonocardiales</taxon>
        <taxon>Pseudonocardiaceae</taxon>
        <taxon>Pseudonocardia</taxon>
    </lineage>
</organism>
<dbReference type="OrthoDB" id="3538349at2"/>
<keyword evidence="2" id="KW-0472">Membrane</keyword>
<comment type="caution">
    <text evidence="3">The sequence shown here is derived from an EMBL/GenBank/DDBJ whole genome shotgun (WGS) entry which is preliminary data.</text>
</comment>
<accession>A0A561T276</accession>
<reference evidence="3 4" key="1">
    <citation type="submission" date="2019-06" db="EMBL/GenBank/DDBJ databases">
        <title>Sequencing the genomes of 1000 actinobacteria strains.</title>
        <authorList>
            <person name="Klenk H.-P."/>
        </authorList>
    </citation>
    <scope>NUCLEOTIDE SEQUENCE [LARGE SCALE GENOMIC DNA]</scope>
    <source>
        <strain evidence="3 4">DSM 45671</strain>
    </source>
</reference>
<evidence type="ECO:0000256" key="1">
    <source>
        <dbReference type="SAM" id="MobiDB-lite"/>
    </source>
</evidence>